<sequence>MILQITKVLSYLFLFHGVRGNLRILINVMNKPWALAVPPSLRSTSLIAEFIPLPLFSSFSDVPLPKGNKLIDGIVYLVYLHQAILYLGLSVLYIILLAENTRISVHRLLRHQEVWVRDPLDSLVPAQRSSIEHKGKSVTRASIYCFSLLLDSYLLNTVLIVAFYGPYIGRLWIISSTLLFMAVIECDITHFWREISSNSR</sequence>
<name>A0A9P5P084_GYMJU</name>
<keyword evidence="3" id="KW-1185">Reference proteome</keyword>
<evidence type="ECO:0000256" key="1">
    <source>
        <dbReference type="SAM" id="Phobius"/>
    </source>
</evidence>
<keyword evidence="1" id="KW-0472">Membrane</keyword>
<comment type="caution">
    <text evidence="2">The sequence shown here is derived from an EMBL/GenBank/DDBJ whole genome shotgun (WGS) entry which is preliminary data.</text>
</comment>
<dbReference type="Proteomes" id="UP000724874">
    <property type="component" value="Unassembled WGS sequence"/>
</dbReference>
<reference evidence="2" key="1">
    <citation type="submission" date="2020-11" db="EMBL/GenBank/DDBJ databases">
        <authorList>
            <consortium name="DOE Joint Genome Institute"/>
            <person name="Ahrendt S."/>
            <person name="Riley R."/>
            <person name="Andreopoulos W."/>
            <person name="LaButti K."/>
            <person name="Pangilinan J."/>
            <person name="Ruiz-duenas F.J."/>
            <person name="Barrasa J.M."/>
            <person name="Sanchez-Garcia M."/>
            <person name="Camarero S."/>
            <person name="Miyauchi S."/>
            <person name="Serrano A."/>
            <person name="Linde D."/>
            <person name="Babiker R."/>
            <person name="Drula E."/>
            <person name="Ayuso-Fernandez I."/>
            <person name="Pacheco R."/>
            <person name="Padilla G."/>
            <person name="Ferreira P."/>
            <person name="Barriuso J."/>
            <person name="Kellner H."/>
            <person name="Castanera R."/>
            <person name="Alfaro M."/>
            <person name="Ramirez L."/>
            <person name="Pisabarro A.G."/>
            <person name="Kuo A."/>
            <person name="Tritt A."/>
            <person name="Lipzen A."/>
            <person name="He G."/>
            <person name="Yan M."/>
            <person name="Ng V."/>
            <person name="Cullen D."/>
            <person name="Martin F."/>
            <person name="Rosso M.-N."/>
            <person name="Henrissat B."/>
            <person name="Hibbett D."/>
            <person name="Martinez A.T."/>
            <person name="Grigoriev I.V."/>
        </authorList>
    </citation>
    <scope>NUCLEOTIDE SEQUENCE</scope>
    <source>
        <strain evidence="2">AH 44721</strain>
    </source>
</reference>
<evidence type="ECO:0000313" key="3">
    <source>
        <dbReference type="Proteomes" id="UP000724874"/>
    </source>
</evidence>
<keyword evidence="1" id="KW-0812">Transmembrane</keyword>
<keyword evidence="1" id="KW-1133">Transmembrane helix</keyword>
<accession>A0A9P5P084</accession>
<feature type="transmembrane region" description="Helical" evidence="1">
    <location>
        <begin position="171"/>
        <end position="192"/>
    </location>
</feature>
<dbReference type="EMBL" id="JADNYJ010000006">
    <property type="protein sequence ID" value="KAF8910489.1"/>
    <property type="molecule type" value="Genomic_DNA"/>
</dbReference>
<dbReference type="AlphaFoldDB" id="A0A9P5P084"/>
<proteinExistence type="predicted"/>
<feature type="transmembrane region" description="Helical" evidence="1">
    <location>
        <begin position="143"/>
        <end position="165"/>
    </location>
</feature>
<gene>
    <name evidence="2" type="ORF">CPB84DRAFT_1763800</name>
</gene>
<feature type="transmembrane region" description="Helical" evidence="1">
    <location>
        <begin position="74"/>
        <end position="98"/>
    </location>
</feature>
<evidence type="ECO:0000313" key="2">
    <source>
        <dbReference type="EMBL" id="KAF8910489.1"/>
    </source>
</evidence>
<organism evidence="2 3">
    <name type="scientific">Gymnopilus junonius</name>
    <name type="common">Spectacular rustgill mushroom</name>
    <name type="synonym">Gymnopilus spectabilis subsp. junonius</name>
    <dbReference type="NCBI Taxonomy" id="109634"/>
    <lineage>
        <taxon>Eukaryota</taxon>
        <taxon>Fungi</taxon>
        <taxon>Dikarya</taxon>
        <taxon>Basidiomycota</taxon>
        <taxon>Agaricomycotina</taxon>
        <taxon>Agaricomycetes</taxon>
        <taxon>Agaricomycetidae</taxon>
        <taxon>Agaricales</taxon>
        <taxon>Agaricineae</taxon>
        <taxon>Hymenogastraceae</taxon>
        <taxon>Gymnopilus</taxon>
    </lineage>
</organism>
<dbReference type="OrthoDB" id="10425690at2759"/>
<protein>
    <submittedName>
        <fullName evidence="2">Uncharacterized protein</fullName>
    </submittedName>
</protein>